<feature type="compositionally biased region" description="Pro residues" evidence="3">
    <location>
        <begin position="674"/>
        <end position="726"/>
    </location>
</feature>
<feature type="compositionally biased region" description="Basic residues" evidence="3">
    <location>
        <begin position="26"/>
        <end position="46"/>
    </location>
</feature>
<dbReference type="PANTHER" id="PTHR45920">
    <property type="entry name" value="FORMIN HOMOLOGY 2 DOMAIN CONTAINING, ISOFORM I"/>
    <property type="match status" value="1"/>
</dbReference>
<dbReference type="PROSITE" id="PS51444">
    <property type="entry name" value="FH2"/>
    <property type="match status" value="1"/>
</dbReference>
<feature type="compositionally biased region" description="Pro residues" evidence="3">
    <location>
        <begin position="734"/>
        <end position="743"/>
    </location>
</feature>
<gene>
    <name evidence="6" type="ORF">DGYR_LOCUS6958</name>
</gene>
<feature type="region of interest" description="Disordered" evidence="3">
    <location>
        <begin position="471"/>
        <end position="496"/>
    </location>
</feature>
<dbReference type="SMART" id="SM00498">
    <property type="entry name" value="FH2"/>
    <property type="match status" value="1"/>
</dbReference>
<dbReference type="GO" id="GO:0035556">
    <property type="term" value="P:intracellular signal transduction"/>
    <property type="evidence" value="ECO:0007669"/>
    <property type="project" value="InterPro"/>
</dbReference>
<dbReference type="InterPro" id="IPR042201">
    <property type="entry name" value="FH2_Formin_sf"/>
</dbReference>
<dbReference type="PROSITE" id="PS50186">
    <property type="entry name" value="DEP"/>
    <property type="match status" value="1"/>
</dbReference>
<sequence>MGNQESGQFPSSMRTPACDRRELGKSKSRRRIDKLLHRHRTTKNRGRSLSPSESRIPLPDTPNVNRLRRCSLSNIDKSDDDPLMNTTQRAAKCRTVDKLDFLTTKSERSSYSSVISESDNKFEEGYSLSSQSSDYLVSKESSQYLASTADPYVNETRNDDFRGAIIDKQSPSAANRVNEQMADLKSNDALDQIKQIIDHLSEEQERRNSSQESVMHIEKLFHDEELNDGLFDEVFSPITTKLPPGKEFPTNLSRHKSISDENMEHSCRRISPARYVRKTKRDHFKSLSDLSKRKSTPPNSISSASSLLDATFKHKRRYLSEGDSKNIQPNDVTLDEFEKDGIKLTKEEKWLRSCSISADHHISKPYEIPPKLNFTDLEKFEGFMLVNWLKSSFEDESIELEINSVQAKYFALQFCTNLLAIGVLKPVMQDDEVLLNGIFKPDRMYYWAHSEKMLQHLEVIPSRVTSSVWSQENINNSEQKDRSVEKLSPHSPRSEQSYVISNIRRELKDEVTRLKESHDHHINLIRRQYSARLREYEAKLKKLEKERMKKNCSNFSTQTPVKTNGNASIQTKPITKNMFTQADLPQFYSKSTNTEERIYDAKLSCAPNASLAKNTAAPKPSSIPAPPPPPPPPQFYSIPCPPPIPPTSNVPAAPPLSGMSIPPPPPLSAAQIPLAPPLPGAPIPPAPPLPGAPIPPAPPLPGAPIPPAPPLPGASIPPAPPLPGPPLASGGIPSAPPIPPPLASFPNSSVPQAPPPPPGILKYIPKVYSQFPFLTIKKPAPPLPGSVPCPPPAPPIPGCPGTGIPGPPPAPPVPGFAMPVAPSIPSVKVRDRITPKSKMKPLFWKRIQLCQIPVLNSENKKKNLWTSLKEPKIDYDELDNLFSKIEVKRQQKTIEKKEVKKEKKEIAKLLDEKRSREVGIFISSQRISIDIVEKAVIDLDNSVLSLEHLKAIYDMKGTNEELELLEHHMKSKPDIALDKPDQFVYNISKIACFKERTNSLIFQSTFIEMVSNVESDLNNLKHICQTLLESDKVHFIISLILACGNYMNGGTARGQADAFGLEILSKLADVKTKDQRSNLIQYIVATYLKFHNYSEGDICPIPDSSEIEKASLVKFEDVDKQINNIKNSLNQFNKQVEKVLNVSSEDVLEPFKSVMLSFAKEGCWEEKEIIIFLSNAAAKDIEKQMKNLKETNEMFDKCVDFYIIGQTDMEKNPEKFFELWKNFSNVIKDTWKKITMNIIKEKAKLAEKKIRDGRKTQANKTNITKNVAPLKNKLAKKGLLNK</sequence>
<organism evidence="6 7">
    <name type="scientific">Dimorphilus gyrociliatus</name>
    <dbReference type="NCBI Taxonomy" id="2664684"/>
    <lineage>
        <taxon>Eukaryota</taxon>
        <taxon>Metazoa</taxon>
        <taxon>Spiralia</taxon>
        <taxon>Lophotrochozoa</taxon>
        <taxon>Annelida</taxon>
        <taxon>Polychaeta</taxon>
        <taxon>Polychaeta incertae sedis</taxon>
        <taxon>Dinophilidae</taxon>
        <taxon>Dimorphilus</taxon>
    </lineage>
</organism>
<evidence type="ECO:0000259" key="5">
    <source>
        <dbReference type="PROSITE" id="PS51444"/>
    </source>
</evidence>
<evidence type="ECO:0000259" key="4">
    <source>
        <dbReference type="PROSITE" id="PS50186"/>
    </source>
</evidence>
<feature type="compositionally biased region" description="Pro residues" evidence="3">
    <location>
        <begin position="621"/>
        <end position="654"/>
    </location>
</feature>
<comment type="similarity">
    <text evidence="1">Belongs to the formin homology family. Cappuccino subfamily.</text>
</comment>
<feature type="coiled-coil region" evidence="2">
    <location>
        <begin position="526"/>
        <end position="553"/>
    </location>
</feature>
<feature type="domain" description="FH2" evidence="5">
    <location>
        <begin position="829"/>
        <end position="1253"/>
    </location>
</feature>
<evidence type="ECO:0000256" key="1">
    <source>
        <dbReference type="ARBA" id="ARBA00005271"/>
    </source>
</evidence>
<reference evidence="6 7" key="1">
    <citation type="submission" date="2020-08" db="EMBL/GenBank/DDBJ databases">
        <authorList>
            <person name="Hejnol A."/>
        </authorList>
    </citation>
    <scope>NUCLEOTIDE SEQUENCE [LARGE SCALE GENOMIC DNA]</scope>
</reference>
<accession>A0A7I8VQL1</accession>
<evidence type="ECO:0000256" key="3">
    <source>
        <dbReference type="SAM" id="MobiDB-lite"/>
    </source>
</evidence>
<name>A0A7I8VQL1_9ANNE</name>
<dbReference type="GO" id="GO:0051015">
    <property type="term" value="F:actin filament binding"/>
    <property type="evidence" value="ECO:0007669"/>
    <property type="project" value="TreeGrafter"/>
</dbReference>
<dbReference type="Proteomes" id="UP000549394">
    <property type="component" value="Unassembled WGS sequence"/>
</dbReference>
<keyword evidence="7" id="KW-1185">Reference proteome</keyword>
<evidence type="ECO:0000313" key="6">
    <source>
        <dbReference type="EMBL" id="CAD5118607.1"/>
    </source>
</evidence>
<feature type="compositionally biased region" description="Basic and acidic residues" evidence="3">
    <location>
        <begin position="478"/>
        <end position="488"/>
    </location>
</feature>
<keyword evidence="2" id="KW-0175">Coiled coil</keyword>
<dbReference type="GO" id="GO:0005856">
    <property type="term" value="C:cytoskeleton"/>
    <property type="evidence" value="ECO:0007669"/>
    <property type="project" value="TreeGrafter"/>
</dbReference>
<feature type="coiled-coil region" evidence="2">
    <location>
        <begin position="887"/>
        <end position="916"/>
    </location>
</feature>
<proteinExistence type="inferred from homology"/>
<feature type="compositionally biased region" description="Polar residues" evidence="3">
    <location>
        <begin position="1"/>
        <end position="14"/>
    </location>
</feature>
<dbReference type="Gene3D" id="1.20.58.2220">
    <property type="entry name" value="Formin, FH2 domain"/>
    <property type="match status" value="1"/>
</dbReference>
<evidence type="ECO:0000256" key="2">
    <source>
        <dbReference type="SAM" id="Coils"/>
    </source>
</evidence>
<evidence type="ECO:0000313" key="7">
    <source>
        <dbReference type="Proteomes" id="UP000549394"/>
    </source>
</evidence>
<dbReference type="Pfam" id="PF02181">
    <property type="entry name" value="FH2"/>
    <property type="match status" value="1"/>
</dbReference>
<dbReference type="EMBL" id="CAJFCJ010000009">
    <property type="protein sequence ID" value="CAD5118607.1"/>
    <property type="molecule type" value="Genomic_DNA"/>
</dbReference>
<comment type="caution">
    <text evidence="6">The sequence shown here is derived from an EMBL/GenBank/DDBJ whole genome shotgun (WGS) entry which is preliminary data.</text>
</comment>
<dbReference type="PANTHER" id="PTHR45920:SF7">
    <property type="entry name" value="FORMIN-G"/>
    <property type="match status" value="1"/>
</dbReference>
<feature type="region of interest" description="Disordered" evidence="3">
    <location>
        <begin position="612"/>
        <end position="756"/>
    </location>
</feature>
<feature type="region of interest" description="Disordered" evidence="3">
    <location>
        <begin position="1"/>
        <end position="67"/>
    </location>
</feature>
<dbReference type="InterPro" id="IPR015425">
    <property type="entry name" value="FH2_Formin"/>
</dbReference>
<dbReference type="GO" id="GO:0005737">
    <property type="term" value="C:cytoplasm"/>
    <property type="evidence" value="ECO:0007669"/>
    <property type="project" value="TreeGrafter"/>
</dbReference>
<dbReference type="InterPro" id="IPR000591">
    <property type="entry name" value="DEP_dom"/>
</dbReference>
<feature type="domain" description="DEP" evidence="4">
    <location>
        <begin position="380"/>
        <end position="449"/>
    </location>
</feature>
<dbReference type="SUPFAM" id="SSF101447">
    <property type="entry name" value="Formin homology 2 domain (FH2 domain)"/>
    <property type="match status" value="1"/>
</dbReference>
<feature type="coiled-coil region" evidence="2">
    <location>
        <begin position="1115"/>
        <end position="1142"/>
    </location>
</feature>
<dbReference type="OrthoDB" id="427644at2759"/>
<dbReference type="GO" id="GO:0030866">
    <property type="term" value="P:cortical actin cytoskeleton organization"/>
    <property type="evidence" value="ECO:0007669"/>
    <property type="project" value="TreeGrafter"/>
</dbReference>
<protein>
    <submittedName>
        <fullName evidence="6">DgyrCDS7291</fullName>
    </submittedName>
</protein>